<comment type="cofactor">
    <cofactor evidence="8">
        <name>Mg(2+)</name>
        <dbReference type="ChEBI" id="CHEBI:18420"/>
    </cofactor>
    <cofactor evidence="8">
        <name>Mn(2+)</name>
        <dbReference type="ChEBI" id="CHEBI:29035"/>
    </cofactor>
</comment>
<feature type="region of interest" description="Disordered" evidence="9">
    <location>
        <begin position="271"/>
        <end position="310"/>
    </location>
</feature>
<dbReference type="NCBIfam" id="TIGR00287">
    <property type="entry name" value="cas1"/>
    <property type="match status" value="1"/>
</dbReference>
<keyword evidence="8" id="KW-0464">Manganese</keyword>
<feature type="binding site" evidence="8">
    <location>
        <position position="140"/>
    </location>
    <ligand>
        <name>Mn(2+)</name>
        <dbReference type="ChEBI" id="CHEBI:29035"/>
    </ligand>
</feature>
<dbReference type="EC" id="3.1.-.-" evidence="8"/>
<evidence type="ECO:0000256" key="3">
    <source>
        <dbReference type="ARBA" id="ARBA00022759"/>
    </source>
</evidence>
<comment type="function">
    <text evidence="8">CRISPR (clustered regularly interspaced short palindromic repeat), is an adaptive immune system that provides protection against mobile genetic elements (viruses, transposable elements and conjugative plasmids). CRISPR clusters contain spacers, sequences complementary to antecedent mobile elements, and target invading nucleic acids. CRISPR clusters are transcribed and processed into CRISPR RNA (crRNA). Acts as a dsDNA endonuclease. Involved in the integration of spacer DNA into the CRISPR cassette.</text>
</comment>
<dbReference type="InterPro" id="IPR002729">
    <property type="entry name" value="CRISPR-assoc_Cas1"/>
</dbReference>
<evidence type="ECO:0000256" key="1">
    <source>
        <dbReference type="ARBA" id="ARBA00022722"/>
    </source>
</evidence>
<accession>A0A517R133</accession>
<evidence type="ECO:0000256" key="9">
    <source>
        <dbReference type="SAM" id="MobiDB-lite"/>
    </source>
</evidence>
<dbReference type="Proteomes" id="UP000317318">
    <property type="component" value="Chromosome"/>
</dbReference>
<evidence type="ECO:0000256" key="5">
    <source>
        <dbReference type="ARBA" id="ARBA00022842"/>
    </source>
</evidence>
<dbReference type="PANTHER" id="PTHR34353:SF3">
    <property type="entry name" value="CRISPR-ASSOCIATED ENDONUCLEASE CAS1"/>
    <property type="match status" value="1"/>
</dbReference>
<name>A0A517R133_9PLAN</name>
<comment type="similarity">
    <text evidence="8">Belongs to the CRISPR-associated endonuclease Cas1 family.</text>
</comment>
<dbReference type="Gene3D" id="1.20.120.920">
    <property type="entry name" value="CRISPR-associated endonuclease Cas1, C-terminal domain"/>
    <property type="match status" value="1"/>
</dbReference>
<dbReference type="InterPro" id="IPR042211">
    <property type="entry name" value="CRISPR-assoc_Cas1_N"/>
</dbReference>
<dbReference type="GO" id="GO:0003677">
    <property type="term" value="F:DNA binding"/>
    <property type="evidence" value="ECO:0007669"/>
    <property type="project" value="UniProtKB-KW"/>
</dbReference>
<sequence length="310" mass="34728">MQRNLHDYARFGDRLSFLYLEKGRIEQEAKAIAYVTELGRTPIPVSGLSTLMLGPGATITQKAIDNLSDCDCTVIWCAEQGVRYYAHGRGGTHSASRLIHQAKLVSIPRLRREVVARMYSRRFGETVEPDVDIRTIRGREGYRVRTAYERLAEEHGVQWKGRNYDYSSWEKGDPLNRALSAASACLNGVCHAGIVAAGYSSALGFIHTGKMLSFVYDVADLFKIDLIVPLAFRTVAESDKSVERRVRIACRDVFTEQKFLSRLLPEIEKVLGNDSHDSRTRPDQPAGRPEPVDDRAEGRDIPRQSECAGP</sequence>
<evidence type="ECO:0000256" key="4">
    <source>
        <dbReference type="ARBA" id="ARBA00022801"/>
    </source>
</evidence>
<dbReference type="HAMAP" id="MF_01470">
    <property type="entry name" value="Cas1"/>
    <property type="match status" value="1"/>
</dbReference>
<dbReference type="KEGG" id="svp:Pan189_19680"/>
<dbReference type="GO" id="GO:0004520">
    <property type="term" value="F:DNA endonuclease activity"/>
    <property type="evidence" value="ECO:0007669"/>
    <property type="project" value="InterPro"/>
</dbReference>
<dbReference type="InterPro" id="IPR033641">
    <property type="entry name" value="Cas1_I-E"/>
</dbReference>
<keyword evidence="1 8" id="KW-0540">Nuclease</keyword>
<evidence type="ECO:0000256" key="2">
    <source>
        <dbReference type="ARBA" id="ARBA00022723"/>
    </source>
</evidence>
<dbReference type="Gene3D" id="3.100.10.20">
    <property type="entry name" value="CRISPR-associated endonuclease Cas1, N-terminal domain"/>
    <property type="match status" value="1"/>
</dbReference>
<dbReference type="InterPro" id="IPR042206">
    <property type="entry name" value="CRISPR-assoc_Cas1_C"/>
</dbReference>
<dbReference type="GO" id="GO:0051607">
    <property type="term" value="P:defense response to virus"/>
    <property type="evidence" value="ECO:0007669"/>
    <property type="project" value="UniProtKB-UniRule"/>
</dbReference>
<keyword evidence="11" id="KW-1185">Reference proteome</keyword>
<feature type="binding site" evidence="8">
    <location>
        <position position="207"/>
    </location>
    <ligand>
        <name>Mn(2+)</name>
        <dbReference type="ChEBI" id="CHEBI:29035"/>
    </ligand>
</feature>
<dbReference type="GO" id="GO:0016787">
    <property type="term" value="F:hydrolase activity"/>
    <property type="evidence" value="ECO:0007669"/>
    <property type="project" value="UniProtKB-KW"/>
</dbReference>
<keyword evidence="4 8" id="KW-0378">Hydrolase</keyword>
<keyword evidence="6 8" id="KW-0051">Antiviral defense</keyword>
<gene>
    <name evidence="10" type="primary">ygbT</name>
    <name evidence="8" type="synonym">cas1</name>
    <name evidence="10" type="ORF">Pan189_19680</name>
</gene>
<evidence type="ECO:0000313" key="10">
    <source>
        <dbReference type="EMBL" id="QDT37588.1"/>
    </source>
</evidence>
<dbReference type="InterPro" id="IPR019851">
    <property type="entry name" value="CRISPR-assoc_Cas1_ECOLI"/>
</dbReference>
<protein>
    <recommendedName>
        <fullName evidence="8">CRISPR-associated endonuclease Cas1</fullName>
        <ecNumber evidence="8">3.1.-.-</ecNumber>
    </recommendedName>
</protein>
<evidence type="ECO:0000313" key="11">
    <source>
        <dbReference type="Proteomes" id="UP000317318"/>
    </source>
</evidence>
<organism evidence="10 11">
    <name type="scientific">Stratiformator vulcanicus</name>
    <dbReference type="NCBI Taxonomy" id="2527980"/>
    <lineage>
        <taxon>Bacteria</taxon>
        <taxon>Pseudomonadati</taxon>
        <taxon>Planctomycetota</taxon>
        <taxon>Planctomycetia</taxon>
        <taxon>Planctomycetales</taxon>
        <taxon>Planctomycetaceae</taxon>
        <taxon>Stratiformator</taxon>
    </lineage>
</organism>
<dbReference type="CDD" id="cd09719">
    <property type="entry name" value="Cas1_I-E"/>
    <property type="match status" value="1"/>
</dbReference>
<comment type="subunit">
    <text evidence="8">Homodimer, forms a heterotetramer with a Cas2 homodimer.</text>
</comment>
<feature type="compositionally biased region" description="Basic and acidic residues" evidence="9">
    <location>
        <begin position="290"/>
        <end position="303"/>
    </location>
</feature>
<keyword evidence="3 8" id="KW-0255">Endonuclease</keyword>
<evidence type="ECO:0000256" key="6">
    <source>
        <dbReference type="ARBA" id="ARBA00023118"/>
    </source>
</evidence>
<evidence type="ECO:0000256" key="8">
    <source>
        <dbReference type="HAMAP-Rule" id="MF_01470"/>
    </source>
</evidence>
<dbReference type="GO" id="GO:0046872">
    <property type="term" value="F:metal ion binding"/>
    <property type="evidence" value="ECO:0007669"/>
    <property type="project" value="UniProtKB-UniRule"/>
</dbReference>
<dbReference type="AlphaFoldDB" id="A0A517R133"/>
<proteinExistence type="inferred from homology"/>
<dbReference type="InterPro" id="IPR050646">
    <property type="entry name" value="Cas1"/>
</dbReference>
<dbReference type="GO" id="GO:0043571">
    <property type="term" value="P:maintenance of CRISPR repeat elements"/>
    <property type="evidence" value="ECO:0007669"/>
    <property type="project" value="UniProtKB-UniRule"/>
</dbReference>
<keyword evidence="5 8" id="KW-0460">Magnesium</keyword>
<dbReference type="EMBL" id="CP036268">
    <property type="protein sequence ID" value="QDT37588.1"/>
    <property type="molecule type" value="Genomic_DNA"/>
</dbReference>
<evidence type="ECO:0000256" key="7">
    <source>
        <dbReference type="ARBA" id="ARBA00023125"/>
    </source>
</evidence>
<reference evidence="10 11" key="1">
    <citation type="submission" date="2019-02" db="EMBL/GenBank/DDBJ databases">
        <title>Deep-cultivation of Planctomycetes and their phenomic and genomic characterization uncovers novel biology.</title>
        <authorList>
            <person name="Wiegand S."/>
            <person name="Jogler M."/>
            <person name="Boedeker C."/>
            <person name="Pinto D."/>
            <person name="Vollmers J."/>
            <person name="Rivas-Marin E."/>
            <person name="Kohn T."/>
            <person name="Peeters S.H."/>
            <person name="Heuer A."/>
            <person name="Rast P."/>
            <person name="Oberbeckmann S."/>
            <person name="Bunk B."/>
            <person name="Jeske O."/>
            <person name="Meyerdierks A."/>
            <person name="Storesund J.E."/>
            <person name="Kallscheuer N."/>
            <person name="Luecker S."/>
            <person name="Lage O.M."/>
            <person name="Pohl T."/>
            <person name="Merkel B.J."/>
            <person name="Hornburger P."/>
            <person name="Mueller R.-W."/>
            <person name="Bruemmer F."/>
            <person name="Labrenz M."/>
            <person name="Spormann A.M."/>
            <person name="Op den Camp H."/>
            <person name="Overmann J."/>
            <person name="Amann R."/>
            <person name="Jetten M.S.M."/>
            <person name="Mascher T."/>
            <person name="Medema M.H."/>
            <person name="Devos D.P."/>
            <person name="Kaster A.-K."/>
            <person name="Ovreas L."/>
            <person name="Rohde M."/>
            <person name="Galperin M.Y."/>
            <person name="Jogler C."/>
        </authorList>
    </citation>
    <scope>NUCLEOTIDE SEQUENCE [LARGE SCALE GENOMIC DNA]</scope>
    <source>
        <strain evidence="10 11">Pan189</strain>
    </source>
</reference>
<dbReference type="Pfam" id="PF01867">
    <property type="entry name" value="Cas_Cas1"/>
    <property type="match status" value="1"/>
</dbReference>
<dbReference type="NCBIfam" id="TIGR03638">
    <property type="entry name" value="cas1_ECOLI"/>
    <property type="match status" value="1"/>
</dbReference>
<dbReference type="RefSeq" id="WP_310821297.1">
    <property type="nucleotide sequence ID" value="NZ_CP036268.1"/>
</dbReference>
<dbReference type="PANTHER" id="PTHR34353">
    <property type="entry name" value="CRISPR-ASSOCIATED ENDONUCLEASE CAS1 1"/>
    <property type="match status" value="1"/>
</dbReference>
<keyword evidence="2 8" id="KW-0479">Metal-binding</keyword>
<keyword evidence="7 8" id="KW-0238">DNA-binding</keyword>
<feature type="compositionally biased region" description="Basic and acidic residues" evidence="9">
    <location>
        <begin position="271"/>
        <end position="282"/>
    </location>
</feature>
<feature type="binding site" evidence="8">
    <location>
        <position position="220"/>
    </location>
    <ligand>
        <name>Mn(2+)</name>
        <dbReference type="ChEBI" id="CHEBI:29035"/>
    </ligand>
</feature>